<evidence type="ECO:0000313" key="2">
    <source>
        <dbReference type="Proteomes" id="UP000659388"/>
    </source>
</evidence>
<evidence type="ECO:0008006" key="3">
    <source>
        <dbReference type="Google" id="ProtNLM"/>
    </source>
</evidence>
<dbReference type="EMBL" id="JAESIY010000001">
    <property type="protein sequence ID" value="MBL3654624.1"/>
    <property type="molecule type" value="Genomic_DNA"/>
</dbReference>
<keyword evidence="2" id="KW-1185">Reference proteome</keyword>
<evidence type="ECO:0000313" key="1">
    <source>
        <dbReference type="EMBL" id="MBL3654624.1"/>
    </source>
</evidence>
<dbReference type="RefSeq" id="WP_202241589.1">
    <property type="nucleotide sequence ID" value="NZ_JAESIY010000001.1"/>
</dbReference>
<reference evidence="1" key="1">
    <citation type="submission" date="2021-01" db="EMBL/GenBank/DDBJ databases">
        <title>Fulvivirga kasyanovii gen. nov., sp nov., a novel member of the phylum Bacteroidetes isolated from seawater in a mussel farm.</title>
        <authorList>
            <person name="Zhao L.-H."/>
            <person name="Wang Z.-J."/>
        </authorList>
    </citation>
    <scope>NUCLEOTIDE SEQUENCE</scope>
    <source>
        <strain evidence="1">2943</strain>
    </source>
</reference>
<sequence length="135" mass="15369">MPPYSEFTKLENGLYLNKISAEGAKPEIFNQYLADCKSFLDNLETKIIIIADLRVAKVITVEQKSQLAYFYREHKKLMSDKLQGLIYVAPSAPMKITLNTVFFICSPATDYKVVSSMEAANNWARKKLISEKSHL</sequence>
<protein>
    <recommendedName>
        <fullName evidence="3">STAS/SEC14 domain-containing protein</fullName>
    </recommendedName>
</protein>
<accession>A0A937JXH1</accession>
<name>A0A937JXH1_9BACT</name>
<proteinExistence type="predicted"/>
<dbReference type="Proteomes" id="UP000659388">
    <property type="component" value="Unassembled WGS sequence"/>
</dbReference>
<comment type="caution">
    <text evidence="1">The sequence shown here is derived from an EMBL/GenBank/DDBJ whole genome shotgun (WGS) entry which is preliminary data.</text>
</comment>
<organism evidence="1 2">
    <name type="scientific">Fulvivirga sediminis</name>
    <dbReference type="NCBI Taxonomy" id="2803949"/>
    <lineage>
        <taxon>Bacteria</taxon>
        <taxon>Pseudomonadati</taxon>
        <taxon>Bacteroidota</taxon>
        <taxon>Cytophagia</taxon>
        <taxon>Cytophagales</taxon>
        <taxon>Fulvivirgaceae</taxon>
        <taxon>Fulvivirga</taxon>
    </lineage>
</organism>
<gene>
    <name evidence="1" type="ORF">JL102_00665</name>
</gene>
<dbReference type="AlphaFoldDB" id="A0A937JXH1"/>